<accession>A0A6J4KG71</accession>
<protein>
    <submittedName>
        <fullName evidence="2">Uncharacterized protein</fullName>
    </submittedName>
</protein>
<proteinExistence type="predicted"/>
<keyword evidence="1" id="KW-0472">Membrane</keyword>
<keyword evidence="1" id="KW-1133">Transmembrane helix</keyword>
<keyword evidence="1" id="KW-0812">Transmembrane</keyword>
<gene>
    <name evidence="2" type="ORF">AVDCRST_MAG93-4870</name>
</gene>
<organism evidence="2">
    <name type="scientific">uncultured Chloroflexia bacterium</name>
    <dbReference type="NCBI Taxonomy" id="1672391"/>
    <lineage>
        <taxon>Bacteria</taxon>
        <taxon>Bacillati</taxon>
        <taxon>Chloroflexota</taxon>
        <taxon>Chloroflexia</taxon>
        <taxon>environmental samples</taxon>
    </lineage>
</organism>
<evidence type="ECO:0000256" key="1">
    <source>
        <dbReference type="SAM" id="Phobius"/>
    </source>
</evidence>
<sequence length="62" mass="6989">MVHGALWTPRAAQQSYRLAMELKRGRINLIVWCMTTIYGLAAQGIQMPADPRYRSDPSIRAG</sequence>
<name>A0A6J4KG71_9CHLR</name>
<reference evidence="2" key="1">
    <citation type="submission" date="2020-02" db="EMBL/GenBank/DDBJ databases">
        <authorList>
            <person name="Meier V. D."/>
        </authorList>
    </citation>
    <scope>NUCLEOTIDE SEQUENCE</scope>
    <source>
        <strain evidence="2">AVDCRST_MAG93</strain>
    </source>
</reference>
<feature type="transmembrane region" description="Helical" evidence="1">
    <location>
        <begin position="27"/>
        <end position="45"/>
    </location>
</feature>
<dbReference type="AlphaFoldDB" id="A0A6J4KG71"/>
<evidence type="ECO:0000313" key="2">
    <source>
        <dbReference type="EMBL" id="CAA9305143.1"/>
    </source>
</evidence>
<dbReference type="EMBL" id="CADCTR010001637">
    <property type="protein sequence ID" value="CAA9305143.1"/>
    <property type="molecule type" value="Genomic_DNA"/>
</dbReference>